<dbReference type="GO" id="GO:0032259">
    <property type="term" value="P:methylation"/>
    <property type="evidence" value="ECO:0007669"/>
    <property type="project" value="UniProtKB-KW"/>
</dbReference>
<dbReference type="PANTHER" id="PTHR43861:SF3">
    <property type="entry name" value="PUTATIVE (AFU_ORTHOLOGUE AFUA_2G14390)-RELATED"/>
    <property type="match status" value="1"/>
</dbReference>
<sequence length="214" mass="23526">MPEEFGKEFWEKRWEEAYRDHAAALRGRGPNPHLVAEAGDLAPGTALDAGCGHGVDAVWLASRGWQVTAVDIATSALRHAREHAEVLGTEITNRIDWVLADLSSWTPAEEHFDLVSTHYVHLPASRDALFRRLAAAVAPGGTLLIIGHHPPNQQATGSHAAAQEVYFTAEEVAAGLDPDRWDIAVAETRTRRDTDHNGQEITRRDAVLRARRCP</sequence>
<dbReference type="InterPro" id="IPR041698">
    <property type="entry name" value="Methyltransf_25"/>
</dbReference>
<dbReference type="GO" id="GO:0008168">
    <property type="term" value="F:methyltransferase activity"/>
    <property type="evidence" value="ECO:0007669"/>
    <property type="project" value="UniProtKB-KW"/>
</dbReference>
<evidence type="ECO:0000313" key="4">
    <source>
        <dbReference type="Proteomes" id="UP000584374"/>
    </source>
</evidence>
<evidence type="ECO:0000259" key="2">
    <source>
        <dbReference type="Pfam" id="PF13649"/>
    </source>
</evidence>
<keyword evidence="1 3" id="KW-0808">Transferase</keyword>
<dbReference type="EMBL" id="JACHIW010000001">
    <property type="protein sequence ID" value="MBB5155636.1"/>
    <property type="molecule type" value="Genomic_DNA"/>
</dbReference>
<feature type="domain" description="Methyltransferase" evidence="2">
    <location>
        <begin position="47"/>
        <end position="141"/>
    </location>
</feature>
<protein>
    <submittedName>
        <fullName evidence="3">SAM-dependent methyltransferase</fullName>
    </submittedName>
</protein>
<organism evidence="3 4">
    <name type="scientific">Saccharopolyspora phatthalungensis</name>
    <dbReference type="NCBI Taxonomy" id="664693"/>
    <lineage>
        <taxon>Bacteria</taxon>
        <taxon>Bacillati</taxon>
        <taxon>Actinomycetota</taxon>
        <taxon>Actinomycetes</taxon>
        <taxon>Pseudonocardiales</taxon>
        <taxon>Pseudonocardiaceae</taxon>
        <taxon>Saccharopolyspora</taxon>
    </lineage>
</organism>
<evidence type="ECO:0000313" key="3">
    <source>
        <dbReference type="EMBL" id="MBB5155636.1"/>
    </source>
</evidence>
<evidence type="ECO:0000256" key="1">
    <source>
        <dbReference type="ARBA" id="ARBA00022679"/>
    </source>
</evidence>
<dbReference type="Gene3D" id="3.40.50.150">
    <property type="entry name" value="Vaccinia Virus protein VP39"/>
    <property type="match status" value="1"/>
</dbReference>
<dbReference type="Proteomes" id="UP000584374">
    <property type="component" value="Unassembled WGS sequence"/>
</dbReference>
<accession>A0A840Q590</accession>
<dbReference type="AlphaFoldDB" id="A0A840Q590"/>
<dbReference type="Pfam" id="PF13649">
    <property type="entry name" value="Methyltransf_25"/>
    <property type="match status" value="1"/>
</dbReference>
<comment type="caution">
    <text evidence="3">The sequence shown here is derived from an EMBL/GenBank/DDBJ whole genome shotgun (WGS) entry which is preliminary data.</text>
</comment>
<keyword evidence="3" id="KW-0489">Methyltransferase</keyword>
<gene>
    <name evidence="3" type="ORF">BJ970_003170</name>
</gene>
<dbReference type="SUPFAM" id="SSF53335">
    <property type="entry name" value="S-adenosyl-L-methionine-dependent methyltransferases"/>
    <property type="match status" value="1"/>
</dbReference>
<dbReference type="InterPro" id="IPR029063">
    <property type="entry name" value="SAM-dependent_MTases_sf"/>
</dbReference>
<proteinExistence type="predicted"/>
<reference evidence="3 4" key="1">
    <citation type="submission" date="2020-08" db="EMBL/GenBank/DDBJ databases">
        <title>Sequencing the genomes of 1000 actinobacteria strains.</title>
        <authorList>
            <person name="Klenk H.-P."/>
        </authorList>
    </citation>
    <scope>NUCLEOTIDE SEQUENCE [LARGE SCALE GENOMIC DNA]</scope>
    <source>
        <strain evidence="3 4">DSM 45584</strain>
    </source>
</reference>
<dbReference type="CDD" id="cd02440">
    <property type="entry name" value="AdoMet_MTases"/>
    <property type="match status" value="1"/>
</dbReference>
<dbReference type="RefSeq" id="WP_184726941.1">
    <property type="nucleotide sequence ID" value="NZ_JACHIW010000001.1"/>
</dbReference>
<keyword evidence="4" id="KW-1185">Reference proteome</keyword>
<dbReference type="PANTHER" id="PTHR43861">
    <property type="entry name" value="TRANS-ACONITATE 2-METHYLTRANSFERASE-RELATED"/>
    <property type="match status" value="1"/>
</dbReference>
<name>A0A840Q590_9PSEU</name>